<evidence type="ECO:0000259" key="9">
    <source>
        <dbReference type="PROSITE" id="PS50045"/>
    </source>
</evidence>
<gene>
    <name evidence="11" type="ORF">SAMN05660706_11264</name>
</gene>
<keyword evidence="8" id="KW-0597">Phosphoprotein</keyword>
<evidence type="ECO:0000256" key="4">
    <source>
        <dbReference type="ARBA" id="ARBA00023015"/>
    </source>
</evidence>
<dbReference type="EMBL" id="FOYM01000012">
    <property type="protein sequence ID" value="SFR05639.1"/>
    <property type="molecule type" value="Genomic_DNA"/>
</dbReference>
<dbReference type="InterPro" id="IPR025944">
    <property type="entry name" value="Sigma_54_int_dom_CS"/>
</dbReference>
<dbReference type="PROSITE" id="PS50045">
    <property type="entry name" value="SIGMA54_INTERACT_4"/>
    <property type="match status" value="1"/>
</dbReference>
<feature type="domain" description="Response regulatory" evidence="10">
    <location>
        <begin position="6"/>
        <end position="120"/>
    </location>
</feature>
<protein>
    <recommendedName>
        <fullName evidence="1">Stage 0 sporulation protein A homolog</fullName>
    </recommendedName>
</protein>
<dbReference type="PANTHER" id="PTHR32071">
    <property type="entry name" value="TRANSCRIPTIONAL REGULATORY PROTEIN"/>
    <property type="match status" value="1"/>
</dbReference>
<dbReference type="InterPro" id="IPR025662">
    <property type="entry name" value="Sigma_54_int_dom_ATP-bd_1"/>
</dbReference>
<dbReference type="InterPro" id="IPR002078">
    <property type="entry name" value="Sigma_54_int"/>
</dbReference>
<dbReference type="Gene3D" id="3.40.50.300">
    <property type="entry name" value="P-loop containing nucleotide triphosphate hydrolases"/>
    <property type="match status" value="1"/>
</dbReference>
<dbReference type="Gene3D" id="3.40.50.2300">
    <property type="match status" value="1"/>
</dbReference>
<dbReference type="PRINTS" id="PR01590">
    <property type="entry name" value="HTHFIS"/>
</dbReference>
<evidence type="ECO:0000313" key="11">
    <source>
        <dbReference type="EMBL" id="SFR05639.1"/>
    </source>
</evidence>
<evidence type="ECO:0000256" key="7">
    <source>
        <dbReference type="ARBA" id="ARBA00024867"/>
    </source>
</evidence>
<dbReference type="Pfam" id="PF00072">
    <property type="entry name" value="Response_reg"/>
    <property type="match status" value="1"/>
</dbReference>
<dbReference type="PROSITE" id="PS00688">
    <property type="entry name" value="SIGMA54_INTERACT_3"/>
    <property type="match status" value="1"/>
</dbReference>
<dbReference type="Gene3D" id="1.10.8.60">
    <property type="match status" value="1"/>
</dbReference>
<feature type="domain" description="Sigma-54 factor interaction" evidence="9">
    <location>
        <begin position="147"/>
        <end position="375"/>
    </location>
</feature>
<dbReference type="GO" id="GO:0043565">
    <property type="term" value="F:sequence-specific DNA binding"/>
    <property type="evidence" value="ECO:0007669"/>
    <property type="project" value="InterPro"/>
</dbReference>
<dbReference type="FunFam" id="3.40.50.300:FF:000006">
    <property type="entry name" value="DNA-binding transcriptional regulator NtrC"/>
    <property type="match status" value="1"/>
</dbReference>
<dbReference type="PROSITE" id="PS00675">
    <property type="entry name" value="SIGMA54_INTERACT_1"/>
    <property type="match status" value="1"/>
</dbReference>
<keyword evidence="2" id="KW-0547">Nucleotide-binding</keyword>
<evidence type="ECO:0000256" key="8">
    <source>
        <dbReference type="PROSITE-ProRule" id="PRU00169"/>
    </source>
</evidence>
<evidence type="ECO:0000256" key="5">
    <source>
        <dbReference type="ARBA" id="ARBA00023125"/>
    </source>
</evidence>
<dbReference type="InterPro" id="IPR011006">
    <property type="entry name" value="CheY-like_superfamily"/>
</dbReference>
<dbReference type="OrthoDB" id="9803970at2"/>
<keyword evidence="12" id="KW-1185">Reference proteome</keyword>
<reference evidence="12" key="1">
    <citation type="submission" date="2016-10" db="EMBL/GenBank/DDBJ databases">
        <authorList>
            <person name="Varghese N."/>
            <person name="Submissions S."/>
        </authorList>
    </citation>
    <scope>NUCLEOTIDE SEQUENCE [LARGE SCALE GENOMIC DNA]</scope>
    <source>
        <strain evidence="12">DSM 3669</strain>
    </source>
</reference>
<dbReference type="Pfam" id="PF00158">
    <property type="entry name" value="Sigma54_activat"/>
    <property type="match status" value="1"/>
</dbReference>
<evidence type="ECO:0000256" key="2">
    <source>
        <dbReference type="ARBA" id="ARBA00022741"/>
    </source>
</evidence>
<feature type="modified residue" description="4-aspartylphosphate" evidence="8">
    <location>
        <position position="55"/>
    </location>
</feature>
<keyword evidence="5" id="KW-0238">DNA-binding</keyword>
<dbReference type="InterPro" id="IPR058031">
    <property type="entry name" value="AAA_lid_NorR"/>
</dbReference>
<keyword evidence="6" id="KW-0804">Transcription</keyword>
<keyword evidence="4" id="KW-0805">Transcription regulation</keyword>
<keyword evidence="3" id="KW-0067">ATP-binding</keyword>
<evidence type="ECO:0000256" key="1">
    <source>
        <dbReference type="ARBA" id="ARBA00018672"/>
    </source>
</evidence>
<dbReference type="PANTHER" id="PTHR32071:SF119">
    <property type="entry name" value="SIGMA L-DEPENDENT TRANSCRIPTIONAL REGULATOR YPLP-RELATED"/>
    <property type="match status" value="1"/>
</dbReference>
<name>A0A1I6DJN1_9FIRM</name>
<dbReference type="InterPro" id="IPR001789">
    <property type="entry name" value="Sig_transdc_resp-reg_receiver"/>
</dbReference>
<dbReference type="SUPFAM" id="SSF46689">
    <property type="entry name" value="Homeodomain-like"/>
    <property type="match status" value="1"/>
</dbReference>
<dbReference type="PROSITE" id="PS00676">
    <property type="entry name" value="SIGMA54_INTERACT_2"/>
    <property type="match status" value="1"/>
</dbReference>
<proteinExistence type="predicted"/>
<dbReference type="STRING" id="39060.SAMN05660706_11264"/>
<dbReference type="GO" id="GO:0000160">
    <property type="term" value="P:phosphorelay signal transduction system"/>
    <property type="evidence" value="ECO:0007669"/>
    <property type="project" value="InterPro"/>
</dbReference>
<dbReference type="SMART" id="SM00448">
    <property type="entry name" value="REC"/>
    <property type="match status" value="1"/>
</dbReference>
<dbReference type="InterPro" id="IPR027417">
    <property type="entry name" value="P-loop_NTPase"/>
</dbReference>
<dbReference type="InterPro" id="IPR003593">
    <property type="entry name" value="AAA+_ATPase"/>
</dbReference>
<evidence type="ECO:0000256" key="6">
    <source>
        <dbReference type="ARBA" id="ARBA00023163"/>
    </source>
</evidence>
<dbReference type="InterPro" id="IPR009057">
    <property type="entry name" value="Homeodomain-like_sf"/>
</dbReference>
<comment type="function">
    <text evidence="7">May play the central regulatory role in sporulation. It may be an element of the effector pathway responsible for the activation of sporulation genes in response to nutritional stress. Spo0A may act in concert with spo0H (a sigma factor) to control the expression of some genes that are critical to the sporulation process.</text>
</comment>
<evidence type="ECO:0000259" key="10">
    <source>
        <dbReference type="PROSITE" id="PS50110"/>
    </source>
</evidence>
<sequence>MAPGENILVIDDEMEVGTFFRRLLERKGFNVSTAYTGSDAVKLINSTGFSVALIDLKLPDANGLDLLQHLKSRQPECEAIIMTGYGTTRTAVKAIQLGAFDYIEKPFEDITEVEELIAKALEYGRRVAGKNAGQPEWLTTAERIGFVVGNTPKMLRLATVADKIARKNINVLIQGETGTGKEVLARFIHAASQRSEQTFIPVNCGALPENLLESELFGHEKGAFTGATSQRRGIFEIADNGTLFLDEIGEASLPIQVKLLRVLETGEFLRVGGEKPVKTDVRVIAATNVNLEKAVREKQFREDLFYRLDVVRLELPPLRERKEDITMLVNHFISRLAPKDAEPLQVSPEAMQMLLEYNWPGNIRELVNIVDQILALCDSNIILPAHLPDKILSTGGEHFTPTVGIPAGSHREDNTPRTLVEILNDMVNNPKLINTLNPGNVLLAYRIIKQVEEKILDRMRHLDVPGPLPPSLAEIEAQTITRTLAYYEGNITTAARSLGIGRNTLYRKIKEYDIETK</sequence>
<dbReference type="InterPro" id="IPR002197">
    <property type="entry name" value="HTH_Fis"/>
</dbReference>
<dbReference type="Pfam" id="PF02954">
    <property type="entry name" value="HTH_8"/>
    <property type="match status" value="1"/>
</dbReference>
<dbReference type="InterPro" id="IPR025943">
    <property type="entry name" value="Sigma_54_int_dom_ATP-bd_2"/>
</dbReference>
<dbReference type="Pfam" id="PF25601">
    <property type="entry name" value="AAA_lid_14"/>
    <property type="match status" value="1"/>
</dbReference>
<dbReference type="Gene3D" id="1.10.10.60">
    <property type="entry name" value="Homeodomain-like"/>
    <property type="match status" value="1"/>
</dbReference>
<dbReference type="SUPFAM" id="SSF52540">
    <property type="entry name" value="P-loop containing nucleoside triphosphate hydrolases"/>
    <property type="match status" value="1"/>
</dbReference>
<evidence type="ECO:0000313" key="12">
    <source>
        <dbReference type="Proteomes" id="UP000199584"/>
    </source>
</evidence>
<dbReference type="CDD" id="cd00009">
    <property type="entry name" value="AAA"/>
    <property type="match status" value="1"/>
</dbReference>
<dbReference type="PROSITE" id="PS50110">
    <property type="entry name" value="RESPONSE_REGULATORY"/>
    <property type="match status" value="1"/>
</dbReference>
<dbReference type="Proteomes" id="UP000199584">
    <property type="component" value="Unassembled WGS sequence"/>
</dbReference>
<accession>A0A1I6DJN1</accession>
<evidence type="ECO:0000256" key="3">
    <source>
        <dbReference type="ARBA" id="ARBA00022840"/>
    </source>
</evidence>
<dbReference type="SMART" id="SM00382">
    <property type="entry name" value="AAA"/>
    <property type="match status" value="1"/>
</dbReference>
<dbReference type="GO" id="GO:0006355">
    <property type="term" value="P:regulation of DNA-templated transcription"/>
    <property type="evidence" value="ECO:0007669"/>
    <property type="project" value="InterPro"/>
</dbReference>
<organism evidence="11 12">
    <name type="scientific">Desulfoscipio geothermicus DSM 3669</name>
    <dbReference type="NCBI Taxonomy" id="1121426"/>
    <lineage>
        <taxon>Bacteria</taxon>
        <taxon>Bacillati</taxon>
        <taxon>Bacillota</taxon>
        <taxon>Clostridia</taxon>
        <taxon>Eubacteriales</taxon>
        <taxon>Desulfallaceae</taxon>
        <taxon>Desulfoscipio</taxon>
    </lineage>
</organism>
<dbReference type="GO" id="GO:0005524">
    <property type="term" value="F:ATP binding"/>
    <property type="evidence" value="ECO:0007669"/>
    <property type="project" value="UniProtKB-KW"/>
</dbReference>
<dbReference type="SUPFAM" id="SSF52172">
    <property type="entry name" value="CheY-like"/>
    <property type="match status" value="1"/>
</dbReference>
<dbReference type="AlphaFoldDB" id="A0A1I6DJN1"/>